<keyword evidence="2" id="KW-1185">Reference proteome</keyword>
<evidence type="ECO:0008006" key="3">
    <source>
        <dbReference type="Google" id="ProtNLM"/>
    </source>
</evidence>
<organism evidence="1 2">
    <name type="scientific">Brassica napus</name>
    <name type="common">Rape</name>
    <dbReference type="NCBI Taxonomy" id="3708"/>
    <lineage>
        <taxon>Eukaryota</taxon>
        <taxon>Viridiplantae</taxon>
        <taxon>Streptophyta</taxon>
        <taxon>Embryophyta</taxon>
        <taxon>Tracheophyta</taxon>
        <taxon>Spermatophyta</taxon>
        <taxon>Magnoliopsida</taxon>
        <taxon>eudicotyledons</taxon>
        <taxon>Gunneridae</taxon>
        <taxon>Pentapetalae</taxon>
        <taxon>rosids</taxon>
        <taxon>malvids</taxon>
        <taxon>Brassicales</taxon>
        <taxon>Brassicaceae</taxon>
        <taxon>Brassiceae</taxon>
        <taxon>Brassica</taxon>
    </lineage>
</organism>
<reference evidence="1 2" key="1">
    <citation type="submission" date="2021-05" db="EMBL/GenBank/DDBJ databases">
        <title>Genome Assembly of Synthetic Allotetraploid Brassica napus Reveals Homoeologous Exchanges between Subgenomes.</title>
        <authorList>
            <person name="Davis J.T."/>
        </authorList>
    </citation>
    <scope>NUCLEOTIDE SEQUENCE [LARGE SCALE GENOMIC DNA]</scope>
    <source>
        <strain evidence="2">cv. Da-Ae</strain>
        <tissue evidence="1">Seedling</tissue>
    </source>
</reference>
<protein>
    <recommendedName>
        <fullName evidence="3">Dof-type domain-containing protein</fullName>
    </recommendedName>
</protein>
<evidence type="ECO:0000313" key="2">
    <source>
        <dbReference type="Proteomes" id="UP000824890"/>
    </source>
</evidence>
<gene>
    <name evidence="1" type="ORF">HID58_076959</name>
</gene>
<dbReference type="EMBL" id="JAGKQM010000017">
    <property type="protein sequence ID" value="KAH0869937.1"/>
    <property type="molecule type" value="Genomic_DNA"/>
</dbReference>
<proteinExistence type="predicted"/>
<accession>A0ABQ7YQL0</accession>
<dbReference type="Proteomes" id="UP000824890">
    <property type="component" value="Unassembled WGS sequence"/>
</dbReference>
<name>A0ABQ7YQL0_BRANA</name>
<sequence length="100" mass="11191">MNLDNEQNTFSYQTGVFSDQFHMPQVVAATSSDHSMMDEGNLWGSLWSLDDHDPHHFGGFSEQRTAANVSEKFNGCGIDAPFCGSWDYSYNGFNTGGYNY</sequence>
<evidence type="ECO:0000313" key="1">
    <source>
        <dbReference type="EMBL" id="KAH0869937.1"/>
    </source>
</evidence>
<comment type="caution">
    <text evidence="1">The sequence shown here is derived from an EMBL/GenBank/DDBJ whole genome shotgun (WGS) entry which is preliminary data.</text>
</comment>